<dbReference type="Pfam" id="PF00300">
    <property type="entry name" value="His_Phos_1"/>
    <property type="match status" value="1"/>
</dbReference>
<dbReference type="RefSeq" id="WP_354600195.1">
    <property type="nucleotide sequence ID" value="NZ_JBEWZI010000005.1"/>
</dbReference>
<evidence type="ECO:0000313" key="1">
    <source>
        <dbReference type="EMBL" id="MET7013731.1"/>
    </source>
</evidence>
<organism evidence="1 2">
    <name type="scientific">Uliginosibacterium flavum</name>
    <dbReference type="NCBI Taxonomy" id="1396831"/>
    <lineage>
        <taxon>Bacteria</taxon>
        <taxon>Pseudomonadati</taxon>
        <taxon>Pseudomonadota</taxon>
        <taxon>Betaproteobacteria</taxon>
        <taxon>Rhodocyclales</taxon>
        <taxon>Zoogloeaceae</taxon>
        <taxon>Uliginosibacterium</taxon>
    </lineage>
</organism>
<name>A0ABV2TII2_9RHOO</name>
<dbReference type="EMBL" id="JBEWZI010000005">
    <property type="protein sequence ID" value="MET7013731.1"/>
    <property type="molecule type" value="Genomic_DNA"/>
</dbReference>
<proteinExistence type="predicted"/>
<gene>
    <name evidence="1" type="ORF">ABXR19_05995</name>
</gene>
<sequence length="52" mass="5787">MYRIVFMRHGESTRKCENRFVCVTDVDLTEQGVSETHALAMNAAANQGKAKA</sequence>
<dbReference type="InterPro" id="IPR029033">
    <property type="entry name" value="His_PPase_superfam"/>
</dbReference>
<keyword evidence="2" id="KW-1185">Reference proteome</keyword>
<evidence type="ECO:0000313" key="2">
    <source>
        <dbReference type="Proteomes" id="UP001549691"/>
    </source>
</evidence>
<accession>A0ABV2TII2</accession>
<reference evidence="1 2" key="1">
    <citation type="submission" date="2024-07" db="EMBL/GenBank/DDBJ databases">
        <title>Uliginosibacterium flavum JJ3220;KACC:17644.</title>
        <authorList>
            <person name="Kim M.K."/>
        </authorList>
    </citation>
    <scope>NUCLEOTIDE SEQUENCE [LARGE SCALE GENOMIC DNA]</scope>
    <source>
        <strain evidence="1 2">KACC:17644</strain>
    </source>
</reference>
<dbReference type="SUPFAM" id="SSF53254">
    <property type="entry name" value="Phosphoglycerate mutase-like"/>
    <property type="match status" value="1"/>
</dbReference>
<dbReference type="InterPro" id="IPR013078">
    <property type="entry name" value="His_Pase_superF_clade-1"/>
</dbReference>
<dbReference type="Gene3D" id="3.40.50.1240">
    <property type="entry name" value="Phosphoglycerate mutase-like"/>
    <property type="match status" value="1"/>
</dbReference>
<comment type="caution">
    <text evidence="1">The sequence shown here is derived from an EMBL/GenBank/DDBJ whole genome shotgun (WGS) entry which is preliminary data.</text>
</comment>
<dbReference type="Proteomes" id="UP001549691">
    <property type="component" value="Unassembled WGS sequence"/>
</dbReference>
<protein>
    <submittedName>
        <fullName evidence="1">Histidine phosphatase family protein</fullName>
    </submittedName>
</protein>